<organism evidence="1 2">
    <name type="scientific">Funneliformis mosseae</name>
    <name type="common">Endomycorrhizal fungus</name>
    <name type="synonym">Glomus mosseae</name>
    <dbReference type="NCBI Taxonomy" id="27381"/>
    <lineage>
        <taxon>Eukaryota</taxon>
        <taxon>Fungi</taxon>
        <taxon>Fungi incertae sedis</taxon>
        <taxon>Mucoromycota</taxon>
        <taxon>Glomeromycotina</taxon>
        <taxon>Glomeromycetes</taxon>
        <taxon>Glomerales</taxon>
        <taxon>Glomeraceae</taxon>
        <taxon>Funneliformis</taxon>
    </lineage>
</organism>
<keyword evidence="2" id="KW-1185">Reference proteome</keyword>
<sequence length="73" mass="8189">MSNLIMRKKKNLEIESLVNLDADEIMSGLDKIMKESVDDNDIHSIGSNSDTVDDIDGDWFGISDSDEDWAVNK</sequence>
<protein>
    <submittedName>
        <fullName evidence="1">1475_t:CDS:1</fullName>
    </submittedName>
</protein>
<dbReference type="AlphaFoldDB" id="A0A9N9GLP9"/>
<evidence type="ECO:0000313" key="2">
    <source>
        <dbReference type="Proteomes" id="UP000789375"/>
    </source>
</evidence>
<accession>A0A9N9GLP9</accession>
<comment type="caution">
    <text evidence="1">The sequence shown here is derived from an EMBL/GenBank/DDBJ whole genome shotgun (WGS) entry which is preliminary data.</text>
</comment>
<dbReference type="EMBL" id="CAJVPP010002761">
    <property type="protein sequence ID" value="CAG8610803.1"/>
    <property type="molecule type" value="Genomic_DNA"/>
</dbReference>
<gene>
    <name evidence="1" type="ORF">FMOSSE_LOCUS9448</name>
</gene>
<name>A0A9N9GLP9_FUNMO</name>
<dbReference type="Proteomes" id="UP000789375">
    <property type="component" value="Unassembled WGS sequence"/>
</dbReference>
<proteinExistence type="predicted"/>
<evidence type="ECO:0000313" key="1">
    <source>
        <dbReference type="EMBL" id="CAG8610803.1"/>
    </source>
</evidence>
<reference evidence="1" key="1">
    <citation type="submission" date="2021-06" db="EMBL/GenBank/DDBJ databases">
        <authorList>
            <person name="Kallberg Y."/>
            <person name="Tangrot J."/>
            <person name="Rosling A."/>
        </authorList>
    </citation>
    <scope>NUCLEOTIDE SEQUENCE</scope>
    <source>
        <strain evidence="1">87-6 pot B 2015</strain>
    </source>
</reference>